<dbReference type="Proteomes" id="UP000682733">
    <property type="component" value="Unassembled WGS sequence"/>
</dbReference>
<dbReference type="InterPro" id="IPR018247">
    <property type="entry name" value="EF_Hand_1_Ca_BS"/>
</dbReference>
<dbReference type="EMBL" id="CAJNOK010030762">
    <property type="protein sequence ID" value="CAF1464107.1"/>
    <property type="molecule type" value="Genomic_DNA"/>
</dbReference>
<name>A0A815YBU8_9BILA</name>
<evidence type="ECO:0000313" key="3">
    <source>
        <dbReference type="EMBL" id="CAF1464107.1"/>
    </source>
</evidence>
<proteinExistence type="predicted"/>
<keyword evidence="7" id="KW-1185">Reference proteome</keyword>
<evidence type="ECO:0000313" key="4">
    <source>
        <dbReference type="EMBL" id="CAF1568861.1"/>
    </source>
</evidence>
<feature type="domain" description="EF-hand" evidence="2">
    <location>
        <begin position="1"/>
        <end position="32"/>
    </location>
</feature>
<evidence type="ECO:0000256" key="1">
    <source>
        <dbReference type="ARBA" id="ARBA00022837"/>
    </source>
</evidence>
<dbReference type="Proteomes" id="UP000677228">
    <property type="component" value="Unassembled WGS sequence"/>
</dbReference>
<dbReference type="Pfam" id="PF13202">
    <property type="entry name" value="EF-hand_5"/>
    <property type="match status" value="1"/>
</dbReference>
<comment type="caution">
    <text evidence="4">The sequence shown here is derived from an EMBL/GenBank/DDBJ whole genome shotgun (WGS) entry which is preliminary data.</text>
</comment>
<dbReference type="EMBL" id="CAJNOQ010029454">
    <property type="protein sequence ID" value="CAF1568861.1"/>
    <property type="molecule type" value="Genomic_DNA"/>
</dbReference>
<evidence type="ECO:0000313" key="5">
    <source>
        <dbReference type="EMBL" id="CAF4256938.1"/>
    </source>
</evidence>
<dbReference type="InterPro" id="IPR002048">
    <property type="entry name" value="EF_hand_dom"/>
</dbReference>
<evidence type="ECO:0000313" key="6">
    <source>
        <dbReference type="EMBL" id="CAF4431563.1"/>
    </source>
</evidence>
<reference evidence="4" key="1">
    <citation type="submission" date="2021-02" db="EMBL/GenBank/DDBJ databases">
        <authorList>
            <person name="Nowell W R."/>
        </authorList>
    </citation>
    <scope>NUCLEOTIDE SEQUENCE</scope>
</reference>
<dbReference type="OrthoDB" id="10054790at2759"/>
<dbReference type="SUPFAM" id="SSF47473">
    <property type="entry name" value="EF-hand"/>
    <property type="match status" value="1"/>
</dbReference>
<dbReference type="Proteomes" id="UP000681722">
    <property type="component" value="Unassembled WGS sequence"/>
</dbReference>
<dbReference type="InterPro" id="IPR011992">
    <property type="entry name" value="EF-hand-dom_pair"/>
</dbReference>
<dbReference type="AlphaFoldDB" id="A0A815YBU8"/>
<evidence type="ECO:0000259" key="2">
    <source>
        <dbReference type="PROSITE" id="PS50222"/>
    </source>
</evidence>
<dbReference type="PROSITE" id="PS50222">
    <property type="entry name" value="EF_HAND_2"/>
    <property type="match status" value="1"/>
</dbReference>
<dbReference type="EMBL" id="CAJOBC010095272">
    <property type="protein sequence ID" value="CAF4431563.1"/>
    <property type="molecule type" value="Genomic_DNA"/>
</dbReference>
<dbReference type="PROSITE" id="PS00018">
    <property type="entry name" value="EF_HAND_1"/>
    <property type="match status" value="1"/>
</dbReference>
<dbReference type="GO" id="GO:0005509">
    <property type="term" value="F:calcium ion binding"/>
    <property type="evidence" value="ECO:0007669"/>
    <property type="project" value="InterPro"/>
</dbReference>
<dbReference type="EMBL" id="CAJOBA010052627">
    <property type="protein sequence ID" value="CAF4256938.1"/>
    <property type="molecule type" value="Genomic_DNA"/>
</dbReference>
<dbReference type="Proteomes" id="UP000663829">
    <property type="component" value="Unassembled WGS sequence"/>
</dbReference>
<keyword evidence="1" id="KW-0106">Calcium</keyword>
<accession>A0A815YBU8</accession>
<sequence length="209" mass="20640">MADALFQQADTNKDNRLDLNEFRNLVSSSGQGGGSYGSSSFSSGGYGADASLAGLGGAGGGYSSYSSSSSFDSGAAGLGGGADLSGLAAGGGYGSSFESSSYSSGAGVDVAGLAGGAGGAYGAEYSAVSGGAGGLLQGGSYSTESTSVQRYATDAQGLFQDSNPQIIRKPAPGGGVTYKQNILVRFLQPPPVPPRIALYITHIKLRDQK</sequence>
<organism evidence="4 7">
    <name type="scientific">Didymodactylos carnosus</name>
    <dbReference type="NCBI Taxonomy" id="1234261"/>
    <lineage>
        <taxon>Eukaryota</taxon>
        <taxon>Metazoa</taxon>
        <taxon>Spiralia</taxon>
        <taxon>Gnathifera</taxon>
        <taxon>Rotifera</taxon>
        <taxon>Eurotatoria</taxon>
        <taxon>Bdelloidea</taxon>
        <taxon>Philodinida</taxon>
        <taxon>Philodinidae</taxon>
        <taxon>Didymodactylos</taxon>
    </lineage>
</organism>
<gene>
    <name evidence="4" type="ORF">GPM918_LOCUS40259</name>
    <name evidence="3" type="ORF">OVA965_LOCUS35374</name>
    <name evidence="6" type="ORF">SRO942_LOCUS41189</name>
    <name evidence="5" type="ORF">TMI583_LOCUS36335</name>
</gene>
<evidence type="ECO:0000313" key="7">
    <source>
        <dbReference type="Proteomes" id="UP000663829"/>
    </source>
</evidence>
<protein>
    <recommendedName>
        <fullName evidence="2">EF-hand domain-containing protein</fullName>
    </recommendedName>
</protein>